<proteinExistence type="predicted"/>
<dbReference type="EMBL" id="CZPZ01000008">
    <property type="protein sequence ID" value="CUS34361.1"/>
    <property type="molecule type" value="Genomic_DNA"/>
</dbReference>
<evidence type="ECO:0000313" key="2">
    <source>
        <dbReference type="EMBL" id="CUS34361.1"/>
    </source>
</evidence>
<dbReference type="RefSeq" id="WP_090895696.1">
    <property type="nucleotide sequence ID" value="NZ_CZPZ01000008.1"/>
</dbReference>
<dbReference type="STRING" id="1742973.COMA2_160106"/>
<dbReference type="SUPFAM" id="SSF51182">
    <property type="entry name" value="RmlC-like cupins"/>
    <property type="match status" value="1"/>
</dbReference>
<name>A0A0S4LC11_9BACT</name>
<dbReference type="Gene3D" id="2.60.120.10">
    <property type="entry name" value="Jelly Rolls"/>
    <property type="match status" value="1"/>
</dbReference>
<dbReference type="Pfam" id="PF07883">
    <property type="entry name" value="Cupin_2"/>
    <property type="match status" value="1"/>
</dbReference>
<gene>
    <name evidence="2" type="ORF">COMA2_160106</name>
</gene>
<dbReference type="AlphaFoldDB" id="A0A0S4LC11"/>
<dbReference type="InterPro" id="IPR011051">
    <property type="entry name" value="RmlC_Cupin_sf"/>
</dbReference>
<dbReference type="InterPro" id="IPR014710">
    <property type="entry name" value="RmlC-like_jellyroll"/>
</dbReference>
<evidence type="ECO:0000313" key="3">
    <source>
        <dbReference type="Proteomes" id="UP000198736"/>
    </source>
</evidence>
<feature type="domain" description="Cupin type-2" evidence="1">
    <location>
        <begin position="32"/>
        <end position="96"/>
    </location>
</feature>
<protein>
    <recommendedName>
        <fullName evidence="1">Cupin type-2 domain-containing protein</fullName>
    </recommendedName>
</protein>
<dbReference type="InterPro" id="IPR013096">
    <property type="entry name" value="Cupin_2"/>
</dbReference>
<reference evidence="3" key="1">
    <citation type="submission" date="2015-10" db="EMBL/GenBank/DDBJ databases">
        <authorList>
            <person name="Luecker S."/>
            <person name="Luecker S."/>
        </authorList>
    </citation>
    <scope>NUCLEOTIDE SEQUENCE [LARGE SCALE GENOMIC DNA]</scope>
</reference>
<organism evidence="2 3">
    <name type="scientific">Candidatus Nitrospira nitrificans</name>
    <dbReference type="NCBI Taxonomy" id="1742973"/>
    <lineage>
        <taxon>Bacteria</taxon>
        <taxon>Pseudomonadati</taxon>
        <taxon>Nitrospirota</taxon>
        <taxon>Nitrospiria</taxon>
        <taxon>Nitrospirales</taxon>
        <taxon>Nitrospiraceae</taxon>
        <taxon>Nitrospira</taxon>
    </lineage>
</organism>
<accession>A0A0S4LC11</accession>
<evidence type="ECO:0000259" key="1">
    <source>
        <dbReference type="Pfam" id="PF07883"/>
    </source>
</evidence>
<dbReference type="Proteomes" id="UP000198736">
    <property type="component" value="Unassembled WGS sequence"/>
</dbReference>
<dbReference type="OrthoDB" id="9793521at2"/>
<sequence>MSYLTRQKFAVPLDRDLVAHDWRRRGYACDMFTDPPGREWNDFVHMTNELVTVMDGRLRLIIDGEEIIAEPGDEVFIPQGVRHSVKNVSSFTTRWLYGYD</sequence>
<keyword evidence="3" id="KW-1185">Reference proteome</keyword>